<protein>
    <submittedName>
        <fullName evidence="2">Capsid protein</fullName>
    </submittedName>
</protein>
<evidence type="ECO:0000313" key="2">
    <source>
        <dbReference type="EMBL" id="XBH23661.1"/>
    </source>
</evidence>
<feature type="region of interest" description="Disordered" evidence="1">
    <location>
        <begin position="476"/>
        <end position="499"/>
    </location>
</feature>
<sequence length="499" mass="57579">MAEDVSYTNTYMAYWQNMPFIYPNNDFKYDTANSSINTGWHILPTMLWRHFITPKQWISMNIQYEAYHVKGYSITVFNPVPMTQQLAIQGTTAFTAFNNTIYTLGSQDDLYETNWFDWYRTDKNNMIDFSIAYKEGLFKSGSTTKRTVLPTFFWEPTSSKIVDDHTFATSLTESGASVWPSPQTPGSQIYAPSGLFWDPLNDSKSIMELRPGKNSMTWSWETHTADENRWYNFDQLAKWAPYVHDSPFVQLNKAGGPGSFQASPLDDPTKLATSSNGTATDIRKLDYTIPDLSFLPIVPMSWFWHEINKSIAAKDPIKSYALRFDGTEYEYYKYPPTQCFIKGLPLFDDNNTHIPTTTQGCFQVTIHLACKKRRSRYYAPTWGPWTWKDIYSLSSKTRMYTNYIRYRTGGARRTWTNIDSSDQTLSGITKFRTMPIGPQTYSASMTSNTTTYSMSDMNASETTAIEALTNLIRKRKKETQEDKTPLLEAEEYDMMEDED</sequence>
<dbReference type="EMBL" id="PP711845">
    <property type="protein sequence ID" value="XBH23661.1"/>
    <property type="molecule type" value="Genomic_DNA"/>
</dbReference>
<proteinExistence type="predicted"/>
<name>A0AAU7E266_9VIRU</name>
<organism evidence="2">
    <name type="scientific">Rousettus bat parvovirus</name>
    <dbReference type="NCBI Taxonomy" id="3141931"/>
    <lineage>
        <taxon>Viruses</taxon>
        <taxon>Monodnaviria</taxon>
        <taxon>Shotokuvirae</taxon>
        <taxon>Cossaviricota</taxon>
        <taxon>Quintoviricetes</taxon>
        <taxon>Piccovirales</taxon>
        <taxon>Parvoviridae</taxon>
    </lineage>
</organism>
<accession>A0AAU7E266</accession>
<reference evidence="2" key="2">
    <citation type="submission" date="2024-02" db="EMBL/GenBank/DDBJ databases">
        <authorList>
            <person name="Hu B."/>
        </authorList>
    </citation>
    <scope>NUCLEOTIDE SEQUENCE</scope>
    <source>
        <strain evidence="2">7A/Uganda/QEPC045/2018</strain>
    </source>
</reference>
<reference evidence="2" key="1">
    <citation type="journal article" date="2024" name="Microbiome">
        <title>Substantial viral diversity in bats and rodents from East Africa: insights into evolution, recombination, and cocirculation.</title>
        <authorList>
            <person name="Wang D."/>
            <person name="Yang X."/>
            <person name="Ren Z."/>
            <person name="Hu B."/>
            <person name="Zhao H."/>
            <person name="Yang K."/>
            <person name="Shi P."/>
            <person name="Zhang Z."/>
            <person name="Feng Q."/>
            <person name="Nawenja C.V."/>
            <person name="Obanda V."/>
            <person name="Robert K."/>
            <person name="Nalikka B."/>
            <person name="Waruhiu C.N."/>
            <person name="Ochola G.O."/>
            <person name="Onyuok S.O."/>
            <person name="Ochieng H."/>
            <person name="Li B."/>
            <person name="Zhu Y."/>
            <person name="Si H."/>
            <person name="Yin J."/>
            <person name="Kristiansen K."/>
            <person name="Jin X."/>
            <person name="Xu X."/>
            <person name="Xiao M."/>
            <person name="Agwanda B."/>
            <person name="Ommeh S."/>
            <person name="Li J."/>
            <person name="Shi Z.L."/>
        </authorList>
    </citation>
    <scope>NUCLEOTIDE SEQUENCE</scope>
    <source>
        <strain evidence="2">7A/Uganda/QEPC045/2018</strain>
    </source>
</reference>
<evidence type="ECO:0000256" key="1">
    <source>
        <dbReference type="SAM" id="MobiDB-lite"/>
    </source>
</evidence>
<feature type="compositionally biased region" description="Acidic residues" evidence="1">
    <location>
        <begin position="488"/>
        <end position="499"/>
    </location>
</feature>